<name>A0ABC8RYY5_9AQUA</name>
<dbReference type="EMBL" id="CAUOFW020001940">
    <property type="protein sequence ID" value="CAK9149792.1"/>
    <property type="molecule type" value="Genomic_DNA"/>
</dbReference>
<keyword evidence="2" id="KW-1133">Transmembrane helix</keyword>
<dbReference type="CDD" id="cd00519">
    <property type="entry name" value="Lipase_3"/>
    <property type="match status" value="1"/>
</dbReference>
<evidence type="ECO:0000259" key="3">
    <source>
        <dbReference type="Pfam" id="PF01764"/>
    </source>
</evidence>
<evidence type="ECO:0000256" key="1">
    <source>
        <dbReference type="ARBA" id="ARBA00022801"/>
    </source>
</evidence>
<proteinExistence type="predicted"/>
<feature type="domain" description="Fungal lipase-type" evidence="3">
    <location>
        <begin position="121"/>
        <end position="280"/>
    </location>
</feature>
<evidence type="ECO:0000313" key="4">
    <source>
        <dbReference type="EMBL" id="CAK9149792.1"/>
    </source>
</evidence>
<comment type="caution">
    <text evidence="4">The sequence shown here is derived from an EMBL/GenBank/DDBJ whole genome shotgun (WGS) entry which is preliminary data.</text>
</comment>
<keyword evidence="5" id="KW-1185">Reference proteome</keyword>
<gene>
    <name evidence="4" type="ORF">ILEXP_LOCUS17861</name>
</gene>
<dbReference type="InterPro" id="IPR029058">
    <property type="entry name" value="AB_hydrolase_fold"/>
</dbReference>
<reference evidence="4 5" key="1">
    <citation type="submission" date="2024-02" db="EMBL/GenBank/DDBJ databases">
        <authorList>
            <person name="Vignale AGUSTIN F."/>
            <person name="Sosa J E."/>
            <person name="Modenutti C."/>
        </authorList>
    </citation>
    <scope>NUCLEOTIDE SEQUENCE [LARGE SCALE GENOMIC DNA]</scope>
</reference>
<dbReference type="SUPFAM" id="SSF53474">
    <property type="entry name" value="alpha/beta-Hydrolases"/>
    <property type="match status" value="1"/>
</dbReference>
<sequence>MSKITRIIARSRIGKKIEKSGKMEVPEEDEHKYLSSLKSPSKRQDLDLLTEPEDIKYFPTLCVIASKMAYKNNLFIKDVLQKQWNNMNLLDAKDFWNVYQQNHSTKAFMLHDYNPNPEMIVVVFRGTKPLDVHALSTDVNIFGCKFGQGTERVHSGFMRALGLQMDDKWPRDVDRDDNRPLAYYSIREKLREIFRRNRQTKFILTGHSLGGALAILFLAVLLLHEESDIVNRLKAVYTFGQPMVGNQEFAAFMTRKLEEYRIRYFRFVFSNDLIPRLPTCSGTFEYKHFGPWLYYDTKYEGQKSDKDPLKDYFSYKIVKAGIENRRLSKLRSYITSHRGRQYITAIREGETTILQ</sequence>
<dbReference type="PANTHER" id="PTHR46086:SF17">
    <property type="entry name" value="ALPHA_BETA-HYDROLASES SUPERFAMILY PROTEIN"/>
    <property type="match status" value="1"/>
</dbReference>
<dbReference type="Gene3D" id="3.40.50.1820">
    <property type="entry name" value="alpha/beta hydrolase"/>
    <property type="match status" value="1"/>
</dbReference>
<dbReference type="PANTHER" id="PTHR46086">
    <property type="entry name" value="ALPHA/BETA-HYDROLASES SUPERFAMILY PROTEIN"/>
    <property type="match status" value="1"/>
</dbReference>
<protein>
    <recommendedName>
        <fullName evidence="3">Fungal lipase-type domain-containing protein</fullName>
    </recommendedName>
</protein>
<evidence type="ECO:0000256" key="2">
    <source>
        <dbReference type="SAM" id="Phobius"/>
    </source>
</evidence>
<feature type="transmembrane region" description="Helical" evidence="2">
    <location>
        <begin position="202"/>
        <end position="223"/>
    </location>
</feature>
<dbReference type="Pfam" id="PF01764">
    <property type="entry name" value="Lipase_3"/>
    <property type="match status" value="1"/>
</dbReference>
<keyword evidence="2" id="KW-0812">Transmembrane</keyword>
<keyword evidence="2" id="KW-0472">Membrane</keyword>
<organism evidence="4 5">
    <name type="scientific">Ilex paraguariensis</name>
    <name type="common">yerba mate</name>
    <dbReference type="NCBI Taxonomy" id="185542"/>
    <lineage>
        <taxon>Eukaryota</taxon>
        <taxon>Viridiplantae</taxon>
        <taxon>Streptophyta</taxon>
        <taxon>Embryophyta</taxon>
        <taxon>Tracheophyta</taxon>
        <taxon>Spermatophyta</taxon>
        <taxon>Magnoliopsida</taxon>
        <taxon>eudicotyledons</taxon>
        <taxon>Gunneridae</taxon>
        <taxon>Pentapetalae</taxon>
        <taxon>asterids</taxon>
        <taxon>campanulids</taxon>
        <taxon>Aquifoliales</taxon>
        <taxon>Aquifoliaceae</taxon>
        <taxon>Ilex</taxon>
    </lineage>
</organism>
<dbReference type="InterPro" id="IPR044819">
    <property type="entry name" value="OBL-like"/>
</dbReference>
<accession>A0ABC8RYY5</accession>
<dbReference type="GO" id="GO:0016787">
    <property type="term" value="F:hydrolase activity"/>
    <property type="evidence" value="ECO:0007669"/>
    <property type="project" value="UniProtKB-KW"/>
</dbReference>
<dbReference type="AlphaFoldDB" id="A0ABC8RYY5"/>
<evidence type="ECO:0000313" key="5">
    <source>
        <dbReference type="Proteomes" id="UP001642360"/>
    </source>
</evidence>
<dbReference type="Proteomes" id="UP001642360">
    <property type="component" value="Unassembled WGS sequence"/>
</dbReference>
<keyword evidence="1" id="KW-0378">Hydrolase</keyword>
<dbReference type="InterPro" id="IPR002921">
    <property type="entry name" value="Fungal_lipase-type"/>
</dbReference>